<dbReference type="Proteomes" id="UP000826195">
    <property type="component" value="Unassembled WGS sequence"/>
</dbReference>
<organism evidence="1 2">
    <name type="scientific">Cotesia glomerata</name>
    <name type="common">Lepidopteran parasitic wasp</name>
    <name type="synonym">Apanteles glomeratus</name>
    <dbReference type="NCBI Taxonomy" id="32391"/>
    <lineage>
        <taxon>Eukaryota</taxon>
        <taxon>Metazoa</taxon>
        <taxon>Ecdysozoa</taxon>
        <taxon>Arthropoda</taxon>
        <taxon>Hexapoda</taxon>
        <taxon>Insecta</taxon>
        <taxon>Pterygota</taxon>
        <taxon>Neoptera</taxon>
        <taxon>Endopterygota</taxon>
        <taxon>Hymenoptera</taxon>
        <taxon>Apocrita</taxon>
        <taxon>Ichneumonoidea</taxon>
        <taxon>Braconidae</taxon>
        <taxon>Microgastrinae</taxon>
        <taxon>Cotesia</taxon>
    </lineage>
</organism>
<dbReference type="EMBL" id="JAHXZJ010001119">
    <property type="protein sequence ID" value="KAH0554913.1"/>
    <property type="molecule type" value="Genomic_DNA"/>
</dbReference>
<accession>A0AAV7ILF9</accession>
<evidence type="ECO:0000313" key="1">
    <source>
        <dbReference type="EMBL" id="KAH0554913.1"/>
    </source>
</evidence>
<comment type="caution">
    <text evidence="1">The sequence shown here is derived from an EMBL/GenBank/DDBJ whole genome shotgun (WGS) entry which is preliminary data.</text>
</comment>
<evidence type="ECO:0000313" key="2">
    <source>
        <dbReference type="Proteomes" id="UP000826195"/>
    </source>
</evidence>
<gene>
    <name evidence="1" type="ORF">KQX54_013806</name>
</gene>
<reference evidence="1 2" key="1">
    <citation type="journal article" date="2021" name="J. Hered.">
        <title>A chromosome-level genome assembly of the parasitoid wasp, Cotesia glomerata (Hymenoptera: Braconidae).</title>
        <authorList>
            <person name="Pinto B.J."/>
            <person name="Weis J.J."/>
            <person name="Gamble T."/>
            <person name="Ode P.J."/>
            <person name="Paul R."/>
            <person name="Zaspel J.M."/>
        </authorList>
    </citation>
    <scope>NUCLEOTIDE SEQUENCE [LARGE SCALE GENOMIC DNA]</scope>
    <source>
        <strain evidence="1">CgM1</strain>
    </source>
</reference>
<name>A0AAV7ILF9_COTGL</name>
<proteinExistence type="predicted"/>
<protein>
    <submittedName>
        <fullName evidence="1">Uncharacterized protein</fullName>
    </submittedName>
</protein>
<dbReference type="AlphaFoldDB" id="A0AAV7ILF9"/>
<keyword evidence="2" id="KW-1185">Reference proteome</keyword>
<sequence>MGRESRCCHLAGEIYLAGNFKIVKVSMIIEIIQQNASLKGNLAAIHATKKGKAAIGTVLNITRNLKGDNWPAATKLFHSIARTSVTYLAHIGCFSTDYLEHFEICQLYFYKRLLSLPACIPGYAIRYEINLDHTAVWIIRAAIG</sequence>